<evidence type="ECO:0000313" key="1">
    <source>
        <dbReference type="EMBL" id="ANL84371.1"/>
    </source>
</evidence>
<accession>A0ABM6C853</accession>
<name>A0ABM6C853_9HYPH</name>
<gene>
    <name evidence="1" type="ORF">AMC81_CH01568</name>
</gene>
<keyword evidence="2" id="KW-1185">Reference proteome</keyword>
<dbReference type="RefSeq" id="WP_167860736.1">
    <property type="nucleotide sequence ID" value="NZ_JAAVVN010000014.1"/>
</dbReference>
<dbReference type="EMBL" id="CP013568">
    <property type="protein sequence ID" value="ANL84371.1"/>
    <property type="molecule type" value="Genomic_DNA"/>
</dbReference>
<sequence length="61" mass="7005">MLLKYRYYSITLTYDKNKAFDCKLSEKAQRGIEPANIRKREGRRAPAAVTAAKNLRADTVE</sequence>
<proteinExistence type="predicted"/>
<organism evidence="1 2">
    <name type="scientific">Rhizobium phaseoli</name>
    <dbReference type="NCBI Taxonomy" id="396"/>
    <lineage>
        <taxon>Bacteria</taxon>
        <taxon>Pseudomonadati</taxon>
        <taxon>Pseudomonadota</taxon>
        <taxon>Alphaproteobacteria</taxon>
        <taxon>Hyphomicrobiales</taxon>
        <taxon>Rhizobiaceae</taxon>
        <taxon>Rhizobium/Agrobacterium group</taxon>
        <taxon>Rhizobium</taxon>
    </lineage>
</organism>
<protein>
    <submittedName>
        <fullName evidence="1">Uncharacterized protein</fullName>
    </submittedName>
</protein>
<evidence type="ECO:0000313" key="2">
    <source>
        <dbReference type="Proteomes" id="UP000078551"/>
    </source>
</evidence>
<reference evidence="1 2" key="1">
    <citation type="submission" date="2015-11" db="EMBL/GenBank/DDBJ databases">
        <title>The limits of bacterial species coexistence and the symbiotic plasmid transference in sympatric Rhizobium populations.</title>
        <authorList>
            <person name="Perez-Carrascal O.M."/>
            <person name="VanInsberghe D."/>
            <person name="Juarez S."/>
            <person name="Polz M.F."/>
            <person name="Vinuesa P."/>
            <person name="Gonzalez V."/>
        </authorList>
    </citation>
    <scope>NUCLEOTIDE SEQUENCE [LARGE SCALE GENOMIC DNA]</scope>
    <source>
        <strain evidence="1 2">N771</strain>
    </source>
</reference>
<dbReference type="Proteomes" id="UP000078551">
    <property type="component" value="Chromosome"/>
</dbReference>